<dbReference type="SUPFAM" id="SSF53850">
    <property type="entry name" value="Periplasmic binding protein-like II"/>
    <property type="match status" value="1"/>
</dbReference>
<dbReference type="InterPro" id="IPR015168">
    <property type="entry name" value="SsuA/THI5"/>
</dbReference>
<dbReference type="PANTHER" id="PTHR30024:SF45">
    <property type="entry name" value="ABC TRANSPORTER SUBSTRATE-BINDING PROTEIN"/>
    <property type="match status" value="1"/>
</dbReference>
<proteinExistence type="predicted"/>
<reference evidence="3" key="1">
    <citation type="journal article" date="2019" name="Int. J. Syst. Evol. Microbiol.">
        <title>The Global Catalogue of Microorganisms (GCM) 10K type strain sequencing project: providing services to taxonomists for standard genome sequencing and annotation.</title>
        <authorList>
            <consortium name="The Broad Institute Genomics Platform"/>
            <consortium name="The Broad Institute Genome Sequencing Center for Infectious Disease"/>
            <person name="Wu L."/>
            <person name="Ma J."/>
        </authorList>
    </citation>
    <scope>NUCLEOTIDE SEQUENCE [LARGE SCALE GENOMIC DNA]</scope>
    <source>
        <strain evidence="3">JCM 31486</strain>
    </source>
</reference>
<evidence type="ECO:0000313" key="2">
    <source>
        <dbReference type="EMBL" id="MFD1044946.1"/>
    </source>
</evidence>
<dbReference type="EMBL" id="JBHTIS010000167">
    <property type="protein sequence ID" value="MFD1044946.1"/>
    <property type="molecule type" value="Genomic_DNA"/>
</dbReference>
<evidence type="ECO:0000313" key="3">
    <source>
        <dbReference type="Proteomes" id="UP001597045"/>
    </source>
</evidence>
<dbReference type="Pfam" id="PF09084">
    <property type="entry name" value="NMT1"/>
    <property type="match status" value="1"/>
</dbReference>
<gene>
    <name evidence="2" type="ORF">ACFQ1S_04710</name>
</gene>
<comment type="caution">
    <text evidence="2">The sequence shown here is derived from an EMBL/GenBank/DDBJ whole genome shotgun (WGS) entry which is preliminary data.</text>
</comment>
<accession>A0ABW3M2S1</accession>
<dbReference type="Gene3D" id="3.40.190.10">
    <property type="entry name" value="Periplasmic binding protein-like II"/>
    <property type="match status" value="2"/>
</dbReference>
<feature type="domain" description="SsuA/THI5-like" evidence="1">
    <location>
        <begin position="102"/>
        <end position="239"/>
    </location>
</feature>
<sequence>MSDASAPITVVVGYQSKTINTVTAGTLLRSLGYLEKRLGPRYRVVWQDYSTGAPITAEMVAGKIDIGSMGDYPMLINGSRNQEFGDGRTKLVAATGYNLRGALNMVVVDPKSPIHTLADLAGKRISASVGSAGHGTTVHALDRAGVGGFRIQNQVPAVGASALQSGTVDALGQFVAWPGQLVFAGQARLLYDGAELNLPTWHGVVVRERYANDHPEVLDAFLHSLVDATNYLNSNPMQAALTVAKETKLPAEVVYLYNGPNGMVTFDTTLRPELRYALEQDVPFLASIGNIKRLDLNAFWDASHISAIGGSTGIAKISGTDPVCGIPVTDPAKAGEVWVDGTTTRPAANPGCLLKQIAGAGKVKAAYVPSTDTGTRWFADKSFWVWDGEYLPFSTEEGARRHLAAHPSARLVSYSDALRGSR</sequence>
<dbReference type="PANTHER" id="PTHR30024">
    <property type="entry name" value="ALIPHATIC SULFONATES-BINDING PROTEIN-RELATED"/>
    <property type="match status" value="1"/>
</dbReference>
<protein>
    <submittedName>
        <fullName evidence="2">ABC transporter substrate-binding protein</fullName>
    </submittedName>
</protein>
<keyword evidence="3" id="KW-1185">Reference proteome</keyword>
<dbReference type="SUPFAM" id="SSF160387">
    <property type="entry name" value="NosL/MerB-like"/>
    <property type="match status" value="1"/>
</dbReference>
<evidence type="ECO:0000259" key="1">
    <source>
        <dbReference type="Pfam" id="PF09084"/>
    </source>
</evidence>
<organism evidence="2 3">
    <name type="scientific">Kibdelosporangium lantanae</name>
    <dbReference type="NCBI Taxonomy" id="1497396"/>
    <lineage>
        <taxon>Bacteria</taxon>
        <taxon>Bacillati</taxon>
        <taxon>Actinomycetota</taxon>
        <taxon>Actinomycetes</taxon>
        <taxon>Pseudonocardiales</taxon>
        <taxon>Pseudonocardiaceae</taxon>
        <taxon>Kibdelosporangium</taxon>
    </lineage>
</organism>
<name>A0ABW3M2S1_9PSEU</name>
<dbReference type="Proteomes" id="UP001597045">
    <property type="component" value="Unassembled WGS sequence"/>
</dbReference>